<evidence type="ECO:0000256" key="1">
    <source>
        <dbReference type="ARBA" id="ARBA00009431"/>
    </source>
</evidence>
<comment type="caution">
    <text evidence="2">The sequence shown here is derived from an EMBL/GenBank/DDBJ whole genome shotgun (WGS) entry which is preliminary data.</text>
</comment>
<keyword evidence="3" id="KW-1185">Reference proteome</keyword>
<dbReference type="InterPro" id="IPR001563">
    <property type="entry name" value="Peptidase_S10"/>
</dbReference>
<keyword evidence="2" id="KW-0378">Hydrolase</keyword>
<evidence type="ECO:0000313" key="2">
    <source>
        <dbReference type="EMBL" id="PWA70376.1"/>
    </source>
</evidence>
<dbReference type="SUPFAM" id="SSF53474">
    <property type="entry name" value="alpha/beta-Hydrolases"/>
    <property type="match status" value="3"/>
</dbReference>
<dbReference type="InterPro" id="IPR029058">
    <property type="entry name" value="AB_hydrolase_fold"/>
</dbReference>
<dbReference type="GO" id="GO:0016747">
    <property type="term" value="F:acyltransferase activity, transferring groups other than amino-acyl groups"/>
    <property type="evidence" value="ECO:0007669"/>
    <property type="project" value="TreeGrafter"/>
</dbReference>
<dbReference type="Gene3D" id="3.40.50.12670">
    <property type="match status" value="2"/>
</dbReference>
<organism evidence="2 3">
    <name type="scientific">Artemisia annua</name>
    <name type="common">Sweet wormwood</name>
    <dbReference type="NCBI Taxonomy" id="35608"/>
    <lineage>
        <taxon>Eukaryota</taxon>
        <taxon>Viridiplantae</taxon>
        <taxon>Streptophyta</taxon>
        <taxon>Embryophyta</taxon>
        <taxon>Tracheophyta</taxon>
        <taxon>Spermatophyta</taxon>
        <taxon>Magnoliopsida</taxon>
        <taxon>eudicotyledons</taxon>
        <taxon>Gunneridae</taxon>
        <taxon>Pentapetalae</taxon>
        <taxon>asterids</taxon>
        <taxon>campanulids</taxon>
        <taxon>Asterales</taxon>
        <taxon>Asteraceae</taxon>
        <taxon>Asteroideae</taxon>
        <taxon>Anthemideae</taxon>
        <taxon>Artemisiinae</taxon>
        <taxon>Artemisia</taxon>
    </lineage>
</organism>
<comment type="similarity">
    <text evidence="1">Belongs to the peptidase S10 family.</text>
</comment>
<dbReference type="GO" id="GO:0004185">
    <property type="term" value="F:serine-type carboxypeptidase activity"/>
    <property type="evidence" value="ECO:0007669"/>
    <property type="project" value="InterPro"/>
</dbReference>
<dbReference type="Gene3D" id="3.40.50.1820">
    <property type="entry name" value="alpha/beta hydrolase"/>
    <property type="match status" value="3"/>
</dbReference>
<dbReference type="PANTHER" id="PTHR11802">
    <property type="entry name" value="SERINE PROTEASE FAMILY S10 SERINE CARBOXYPEPTIDASE"/>
    <property type="match status" value="1"/>
</dbReference>
<sequence length="559" mass="63591">MFVREALHIHEEFGDTEWVRCNDSMLLYDDKKAASYIHSVPSSVDYHRRLSDKKCRALIYSGDHDMIVPYLSTLRWIESLNLPVVDDWRPWLVDKQVAGTTMKPRSQFCLQPWDLYNKSRSGVSRMVFAVLVLLASMEVIESQFLVKTLPGFVGDLPFTLETGYIGVGESDEVQLFYYFIESEGNPNEDPLMLWLTGGPGCSGLSGLFYEIESEGNPNEDPLMLWLTGGPGCSGLSGLFYEIGPLTIDYANSTLEKARLEINPYSWTKAASILFLDQPAGTGFAYAKTSEAYITNDTSSTIHTYNFLTKGYVLGNPLTDTSAGYNSRIPYAHNMALLSDAIYKSTKENCHGEYWNVDPNNSLCVHDLDVVDKCLGRIRLPHILEPYCETTDTLTSDLYRRGLGDLDEASVDIWSLLPQVQTQWCRDDNYLYSSVWANSKDVREALHIREEFGETEWVRCNDSMHFYFDKEAIAYTHNVMTVVSYHRNLNEVQNEVLHLYEISEFTVDCLLHDLSKMHIYKDKMKELLNKAETDIPKVPKLNGTIVMSSMLGLKESTCQK</sequence>
<dbReference type="EMBL" id="PKPP01003253">
    <property type="protein sequence ID" value="PWA70376.1"/>
    <property type="molecule type" value="Genomic_DNA"/>
</dbReference>
<dbReference type="PANTHER" id="PTHR11802:SF224">
    <property type="entry name" value="SERINE CARBOXYPEPTIDASE-LIKE 7 ISOFORM X1"/>
    <property type="match status" value="1"/>
</dbReference>
<dbReference type="AlphaFoldDB" id="A0A2U1NA74"/>
<dbReference type="GO" id="GO:0019748">
    <property type="term" value="P:secondary metabolic process"/>
    <property type="evidence" value="ECO:0007669"/>
    <property type="project" value="TreeGrafter"/>
</dbReference>
<reference evidence="2 3" key="1">
    <citation type="journal article" date="2018" name="Mol. Plant">
        <title>The genome of Artemisia annua provides insight into the evolution of Asteraceae family and artemisinin biosynthesis.</title>
        <authorList>
            <person name="Shen Q."/>
            <person name="Zhang L."/>
            <person name="Liao Z."/>
            <person name="Wang S."/>
            <person name="Yan T."/>
            <person name="Shi P."/>
            <person name="Liu M."/>
            <person name="Fu X."/>
            <person name="Pan Q."/>
            <person name="Wang Y."/>
            <person name="Lv Z."/>
            <person name="Lu X."/>
            <person name="Zhang F."/>
            <person name="Jiang W."/>
            <person name="Ma Y."/>
            <person name="Chen M."/>
            <person name="Hao X."/>
            <person name="Li L."/>
            <person name="Tang Y."/>
            <person name="Lv G."/>
            <person name="Zhou Y."/>
            <person name="Sun X."/>
            <person name="Brodelius P.E."/>
            <person name="Rose J.K.C."/>
            <person name="Tang K."/>
        </authorList>
    </citation>
    <scope>NUCLEOTIDE SEQUENCE [LARGE SCALE GENOMIC DNA]</scope>
    <source>
        <strain evidence="3">cv. Huhao1</strain>
        <tissue evidence="2">Leaf</tissue>
    </source>
</reference>
<name>A0A2U1NA74_ARTAN</name>
<evidence type="ECO:0000313" key="3">
    <source>
        <dbReference type="Proteomes" id="UP000245207"/>
    </source>
</evidence>
<proteinExistence type="inferred from homology"/>
<keyword evidence="2" id="KW-0121">Carboxypeptidase</keyword>
<accession>A0A2U1NA74</accession>
<gene>
    <name evidence="2" type="ORF">CTI12_AA283860</name>
</gene>
<keyword evidence="2" id="KW-0645">Protease</keyword>
<dbReference type="Proteomes" id="UP000245207">
    <property type="component" value="Unassembled WGS sequence"/>
</dbReference>
<dbReference type="Pfam" id="PF00450">
    <property type="entry name" value="Peptidase_S10"/>
    <property type="match status" value="2"/>
</dbReference>
<dbReference type="GO" id="GO:0006508">
    <property type="term" value="P:proteolysis"/>
    <property type="evidence" value="ECO:0007669"/>
    <property type="project" value="InterPro"/>
</dbReference>
<protein>
    <submittedName>
        <fullName evidence="2">Serine carboxypeptidase-like 18</fullName>
    </submittedName>
</protein>
<dbReference type="OrthoDB" id="443318at2759"/>